<evidence type="ECO:0000313" key="2">
    <source>
        <dbReference type="EMBL" id="SFP32952.1"/>
    </source>
</evidence>
<feature type="transmembrane region" description="Helical" evidence="1">
    <location>
        <begin position="80"/>
        <end position="105"/>
    </location>
</feature>
<dbReference type="AlphaFoldDB" id="A0A1I5PFR5"/>
<keyword evidence="1" id="KW-0812">Transmembrane</keyword>
<dbReference type="EMBL" id="FOWZ01000004">
    <property type="protein sequence ID" value="SFP32952.1"/>
    <property type="molecule type" value="Genomic_DNA"/>
</dbReference>
<evidence type="ECO:0000256" key="1">
    <source>
        <dbReference type="SAM" id="Phobius"/>
    </source>
</evidence>
<feature type="transmembrane region" description="Helical" evidence="1">
    <location>
        <begin position="6"/>
        <end position="26"/>
    </location>
</feature>
<keyword evidence="1" id="KW-0472">Membrane</keyword>
<sequence>MDFFELRHVATAIGVAALLIGWNLISRRLPGQYGKAVDGAVEIVPTVGMWLSAVLLPIGSLALLALGAVVLYGLPEYRSPIVAVAMLLWAGGFASGLSSTAKIVAVRRHRIRYDSFGLSYVPSQGGERTYLAFDDVDSIEFRWLGVDRIRSGEIAIPFTEDAGGSRQLASLLDQRFLSREMDRA</sequence>
<keyword evidence="3" id="KW-1185">Reference proteome</keyword>
<gene>
    <name evidence="2" type="ORF">SAMN04488060_2395</name>
</gene>
<name>A0A1I5PFR5_9SPHN</name>
<proteinExistence type="predicted"/>
<protein>
    <submittedName>
        <fullName evidence="2">Uncharacterized protein</fullName>
    </submittedName>
</protein>
<keyword evidence="1" id="KW-1133">Transmembrane helix</keyword>
<reference evidence="3" key="1">
    <citation type="submission" date="2016-10" db="EMBL/GenBank/DDBJ databases">
        <authorList>
            <person name="Varghese N."/>
            <person name="Submissions S."/>
        </authorList>
    </citation>
    <scope>NUCLEOTIDE SEQUENCE [LARGE SCALE GENOMIC DNA]</scope>
    <source>
        <strain evidence="3">CGMCC 1.7715</strain>
    </source>
</reference>
<feature type="transmembrane region" description="Helical" evidence="1">
    <location>
        <begin position="47"/>
        <end position="74"/>
    </location>
</feature>
<dbReference type="RefSeq" id="WP_090481994.1">
    <property type="nucleotide sequence ID" value="NZ_FOWZ01000004.1"/>
</dbReference>
<organism evidence="2 3">
    <name type="scientific">Qipengyuania nanhaisediminis</name>
    <dbReference type="NCBI Taxonomy" id="604088"/>
    <lineage>
        <taxon>Bacteria</taxon>
        <taxon>Pseudomonadati</taxon>
        <taxon>Pseudomonadota</taxon>
        <taxon>Alphaproteobacteria</taxon>
        <taxon>Sphingomonadales</taxon>
        <taxon>Erythrobacteraceae</taxon>
        <taxon>Qipengyuania</taxon>
    </lineage>
</organism>
<accession>A0A1I5PFR5</accession>
<evidence type="ECO:0000313" key="3">
    <source>
        <dbReference type="Proteomes" id="UP000199331"/>
    </source>
</evidence>
<dbReference type="STRING" id="604088.SAMN04488060_2395"/>
<dbReference type="Proteomes" id="UP000199331">
    <property type="component" value="Unassembled WGS sequence"/>
</dbReference>